<protein>
    <submittedName>
        <fullName evidence="2">Uncharacterized protein</fullName>
    </submittedName>
</protein>
<reference evidence="2" key="1">
    <citation type="submission" date="2018-11" db="EMBL/GenBank/DDBJ databases">
        <authorList>
            <consortium name="Pathogen Informatics"/>
        </authorList>
    </citation>
    <scope>NUCLEOTIDE SEQUENCE</scope>
</reference>
<evidence type="ECO:0000256" key="1">
    <source>
        <dbReference type="SAM" id="MobiDB-lite"/>
    </source>
</evidence>
<gene>
    <name evidence="2" type="ORF">PXEA_LOCUS13071</name>
</gene>
<evidence type="ECO:0000313" key="3">
    <source>
        <dbReference type="Proteomes" id="UP000784294"/>
    </source>
</evidence>
<feature type="compositionally biased region" description="Basic and acidic residues" evidence="1">
    <location>
        <begin position="378"/>
        <end position="392"/>
    </location>
</feature>
<proteinExistence type="predicted"/>
<accession>A0A3S5CGN1</accession>
<sequence>MHFHTKGRSGRVAELDRHVWRMTREDPFALSRISLVSCWRLGRVVVDVDAIEDVKDVDDVLELDDSDDVDNVDDEEDVDNIVGFRLSLCPVNRADMQRTLQKADDRKSRLETRPLPGSVRLGGRKGKCVTRRLHFRSVLGCVVGGTGRVGRQIKEHLLHSTSEGAGRPNLSGHTFKMAQLRPHLWRPNVVLPSSRTSSRRNLVGCRDEIRPESHSCRTTTSIGAGMQLCVTTASRTIETFHAPECTLTQAVSPFNKFSGGDSDTWLQFVYFHPTMTCGTIMGGRNVIFAIDTTIDSSVVMRTLLGEDMKDDACSTTSKRDCKRAGEEEVALKGVVCLSQAVVVMSRSCLILSHRKMGSVYELTRCISHSPPASMDSSSRPELRQGARDRPRD</sequence>
<dbReference type="AlphaFoldDB" id="A0A3S5CGN1"/>
<comment type="caution">
    <text evidence="2">The sequence shown here is derived from an EMBL/GenBank/DDBJ whole genome shotgun (WGS) entry which is preliminary data.</text>
</comment>
<name>A0A3S5CGN1_9PLAT</name>
<keyword evidence="3" id="KW-1185">Reference proteome</keyword>
<feature type="region of interest" description="Disordered" evidence="1">
    <location>
        <begin position="370"/>
        <end position="392"/>
    </location>
</feature>
<evidence type="ECO:0000313" key="2">
    <source>
        <dbReference type="EMBL" id="VEL19631.1"/>
    </source>
</evidence>
<dbReference type="EMBL" id="CAAALY010042464">
    <property type="protein sequence ID" value="VEL19631.1"/>
    <property type="molecule type" value="Genomic_DNA"/>
</dbReference>
<organism evidence="2 3">
    <name type="scientific">Protopolystoma xenopodis</name>
    <dbReference type="NCBI Taxonomy" id="117903"/>
    <lineage>
        <taxon>Eukaryota</taxon>
        <taxon>Metazoa</taxon>
        <taxon>Spiralia</taxon>
        <taxon>Lophotrochozoa</taxon>
        <taxon>Platyhelminthes</taxon>
        <taxon>Monogenea</taxon>
        <taxon>Polyopisthocotylea</taxon>
        <taxon>Polystomatidea</taxon>
        <taxon>Polystomatidae</taxon>
        <taxon>Protopolystoma</taxon>
    </lineage>
</organism>
<dbReference type="Proteomes" id="UP000784294">
    <property type="component" value="Unassembled WGS sequence"/>
</dbReference>